<name>A0A8I2YF98_9AGAM</name>
<reference evidence="1" key="1">
    <citation type="submission" date="2021-03" db="EMBL/GenBank/DDBJ databases">
        <title>Evolutionary innovations through gain and loss of genes in the ectomycorrhizal Boletales.</title>
        <authorList>
            <person name="Wu G."/>
            <person name="Miyauchi S."/>
            <person name="Morin E."/>
            <person name="Yang Z.-L."/>
            <person name="Xu J."/>
            <person name="Martin F.M."/>
        </authorList>
    </citation>
    <scope>NUCLEOTIDE SEQUENCE</scope>
    <source>
        <strain evidence="1">BR01</strain>
    </source>
</reference>
<evidence type="ECO:0000313" key="1">
    <source>
        <dbReference type="EMBL" id="KAG6370830.1"/>
    </source>
</evidence>
<keyword evidence="2" id="KW-1185">Reference proteome</keyword>
<evidence type="ECO:0008006" key="3">
    <source>
        <dbReference type="Google" id="ProtNLM"/>
    </source>
</evidence>
<sequence length="73" mass="8126">MKSGLASSIHLAEEQIPCSNSDGFVKYIHNGSAIPRTFQNAATNDIAQFLAFTQHVQYAKTDRQVYISDYQGM</sequence>
<organism evidence="1 2">
    <name type="scientific">Boletus reticuloceps</name>
    <dbReference type="NCBI Taxonomy" id="495285"/>
    <lineage>
        <taxon>Eukaryota</taxon>
        <taxon>Fungi</taxon>
        <taxon>Dikarya</taxon>
        <taxon>Basidiomycota</taxon>
        <taxon>Agaricomycotina</taxon>
        <taxon>Agaricomycetes</taxon>
        <taxon>Agaricomycetidae</taxon>
        <taxon>Boletales</taxon>
        <taxon>Boletineae</taxon>
        <taxon>Boletaceae</taxon>
        <taxon>Boletoideae</taxon>
        <taxon>Boletus</taxon>
    </lineage>
</organism>
<evidence type="ECO:0000313" key="2">
    <source>
        <dbReference type="Proteomes" id="UP000683000"/>
    </source>
</evidence>
<protein>
    <recommendedName>
        <fullName evidence="3">Alpha-type protein kinase domain-containing protein</fullName>
    </recommendedName>
</protein>
<dbReference type="OrthoDB" id="301415at2759"/>
<accession>A0A8I2YF98</accession>
<dbReference type="EMBL" id="JAGFBS010000044">
    <property type="protein sequence ID" value="KAG6370830.1"/>
    <property type="molecule type" value="Genomic_DNA"/>
</dbReference>
<proteinExistence type="predicted"/>
<gene>
    <name evidence="1" type="ORF">JVT61DRAFT_11042</name>
</gene>
<comment type="caution">
    <text evidence="1">The sequence shown here is derived from an EMBL/GenBank/DDBJ whole genome shotgun (WGS) entry which is preliminary data.</text>
</comment>
<dbReference type="Proteomes" id="UP000683000">
    <property type="component" value="Unassembled WGS sequence"/>
</dbReference>
<dbReference type="AlphaFoldDB" id="A0A8I2YF98"/>
<dbReference type="Gene3D" id="3.20.200.10">
    <property type="entry name" value="MHCK/EF2 kinase"/>
    <property type="match status" value="1"/>
</dbReference>